<sequence length="105" mass="11810">MLYNNKHQRNQKSKTTNRFLVSINVLGSAGFHFSDQIPAFSDFIALTVPLKGKIGSTGSRNFVLSNKLETQNLEDSMMTTTTTRKTSGRWKAWLNKSFGLMVPSH</sequence>
<gene>
    <name evidence="1 2" type="ordered locus">At2g01554</name>
</gene>
<name>B3H6Q9_ARATH</name>
<evidence type="ECO:0000313" key="1">
    <source>
        <dbReference type="Araport" id="AT2G01554"/>
    </source>
</evidence>
<reference evidence="2 3" key="1">
    <citation type="journal article" date="1999" name="Nature">
        <title>Sequence and analysis of chromosome 2 of the plant Arabidopsis thaliana.</title>
        <authorList>
            <person name="Lin X."/>
            <person name="Kaul S."/>
            <person name="Rounsley S."/>
            <person name="Shea T.P."/>
            <person name="Benito M.I."/>
            <person name="Town C.D."/>
            <person name="Fujii C.Y."/>
            <person name="Mason T."/>
            <person name="Bowman C.L."/>
            <person name="Barnstead M."/>
            <person name="Feldblyum T.V."/>
            <person name="Buell C.R."/>
            <person name="Ketchum K.A."/>
            <person name="Lee J."/>
            <person name="Ronning C.M."/>
            <person name="Koo H.L."/>
            <person name="Moffat K.S."/>
            <person name="Cronin L.A."/>
            <person name="Shen M."/>
            <person name="Pai G."/>
            <person name="Van Aken S."/>
            <person name="Umayam L."/>
            <person name="Tallon L.J."/>
            <person name="Gill J.E."/>
            <person name="Adams M.D."/>
            <person name="Carrera A.J."/>
            <person name="Creasy T.H."/>
            <person name="Goodman H.M."/>
            <person name="Somerville C.R."/>
            <person name="Copenhaver G.P."/>
            <person name="Preuss D."/>
            <person name="Nierman W.C."/>
            <person name="White O."/>
            <person name="Eisen J.A."/>
            <person name="Salzberg S.L."/>
            <person name="Fraser C.M."/>
            <person name="Venter J.C."/>
        </authorList>
    </citation>
    <scope>NUCLEOTIDE SEQUENCE [LARGE SCALE GENOMIC DNA]</scope>
    <source>
        <strain evidence="3">cv. Columbia</strain>
    </source>
</reference>
<reference evidence="3" key="2">
    <citation type="journal article" date="2017" name="Plant J.">
        <title>Araport11: a complete reannotation of the Arabidopsis thaliana reference genome.</title>
        <authorList>
            <person name="Cheng C.Y."/>
            <person name="Krishnakumar V."/>
            <person name="Chan A.P."/>
            <person name="Thibaud-Nissen F."/>
            <person name="Schobel S."/>
            <person name="Town C.D."/>
        </authorList>
    </citation>
    <scope>GENOME REANNOTATION</scope>
    <source>
        <strain evidence="3">cv. Columbia</strain>
    </source>
</reference>
<keyword evidence="3" id="KW-1185">Reference proteome</keyword>
<dbReference type="Proteomes" id="UP000006548">
    <property type="component" value="Chromosome 2"/>
</dbReference>
<evidence type="ECO:0000313" key="2">
    <source>
        <dbReference type="EMBL" id="AEC05467.1"/>
    </source>
</evidence>
<dbReference type="AlphaFoldDB" id="B3H6Q9"/>
<dbReference type="ExpressionAtlas" id="B3H6Q9">
    <property type="expression patterns" value="baseline"/>
</dbReference>
<dbReference type="eggNOG" id="KOG4197">
    <property type="taxonomic scope" value="Eukaryota"/>
</dbReference>
<organism evidence="2 3">
    <name type="scientific">Arabidopsis thaliana</name>
    <name type="common">Mouse-ear cress</name>
    <dbReference type="NCBI Taxonomy" id="3702"/>
    <lineage>
        <taxon>Eukaryota</taxon>
        <taxon>Viridiplantae</taxon>
        <taxon>Streptophyta</taxon>
        <taxon>Embryophyta</taxon>
        <taxon>Tracheophyta</taxon>
        <taxon>Spermatophyta</taxon>
        <taxon>Magnoliopsida</taxon>
        <taxon>eudicotyledons</taxon>
        <taxon>Gunneridae</taxon>
        <taxon>Pentapetalae</taxon>
        <taxon>rosids</taxon>
        <taxon>malvids</taxon>
        <taxon>Brassicales</taxon>
        <taxon>Brassicaceae</taxon>
        <taxon>Camelineae</taxon>
        <taxon>Arabidopsis</taxon>
    </lineage>
</organism>
<dbReference type="KEGG" id="ath:AT2G01554"/>
<dbReference type="EMBL" id="CP002685">
    <property type="protein sequence ID" value="AEC05467.1"/>
    <property type="molecule type" value="Genomic_DNA"/>
</dbReference>
<dbReference type="RefSeq" id="NP_001118248.1">
    <property type="nucleotide sequence ID" value="NM_001124776.1"/>
</dbReference>
<accession>B3H6Q9</accession>
<evidence type="ECO:0000313" key="3">
    <source>
        <dbReference type="Proteomes" id="UP000006548"/>
    </source>
</evidence>
<dbReference type="PhylomeDB" id="B3H6Q9"/>
<dbReference type="TAIR" id="AT2G01554"/>
<dbReference type="Araport" id="AT2G01554"/>
<dbReference type="InParanoid" id="B3H6Q9"/>
<dbReference type="GeneID" id="6240605"/>
<dbReference type="HOGENOM" id="CLU_2240304_0_0_1"/>
<proteinExistence type="predicted"/>
<dbReference type="PaxDb" id="3702-AT2G01554.1"/>
<protein>
    <submittedName>
        <fullName evidence="2">Uncharacterized protein</fullName>
    </submittedName>
</protein>